<proteinExistence type="predicted"/>
<name>A0ACB8CVY4_DERSI</name>
<gene>
    <name evidence="1" type="ORF">HPB49_005495</name>
</gene>
<comment type="caution">
    <text evidence="1">The sequence shown here is derived from an EMBL/GenBank/DDBJ whole genome shotgun (WGS) entry which is preliminary data.</text>
</comment>
<dbReference type="EMBL" id="CM023473">
    <property type="protein sequence ID" value="KAH7953167.1"/>
    <property type="molecule type" value="Genomic_DNA"/>
</dbReference>
<organism evidence="1 2">
    <name type="scientific">Dermacentor silvarum</name>
    <name type="common">Tick</name>
    <dbReference type="NCBI Taxonomy" id="543639"/>
    <lineage>
        <taxon>Eukaryota</taxon>
        <taxon>Metazoa</taxon>
        <taxon>Ecdysozoa</taxon>
        <taxon>Arthropoda</taxon>
        <taxon>Chelicerata</taxon>
        <taxon>Arachnida</taxon>
        <taxon>Acari</taxon>
        <taxon>Parasitiformes</taxon>
        <taxon>Ixodida</taxon>
        <taxon>Ixodoidea</taxon>
        <taxon>Ixodidae</taxon>
        <taxon>Rhipicephalinae</taxon>
        <taxon>Dermacentor</taxon>
    </lineage>
</organism>
<evidence type="ECO:0000313" key="2">
    <source>
        <dbReference type="Proteomes" id="UP000821865"/>
    </source>
</evidence>
<accession>A0ACB8CVY4</accession>
<reference evidence="1" key="1">
    <citation type="submission" date="2020-05" db="EMBL/GenBank/DDBJ databases">
        <title>Large-scale comparative analyses of tick genomes elucidate their genetic diversity and vector capacities.</title>
        <authorList>
            <person name="Jia N."/>
            <person name="Wang J."/>
            <person name="Shi W."/>
            <person name="Du L."/>
            <person name="Sun Y."/>
            <person name="Zhan W."/>
            <person name="Jiang J."/>
            <person name="Wang Q."/>
            <person name="Zhang B."/>
            <person name="Ji P."/>
            <person name="Sakyi L.B."/>
            <person name="Cui X."/>
            <person name="Yuan T."/>
            <person name="Jiang B."/>
            <person name="Yang W."/>
            <person name="Lam T.T.-Y."/>
            <person name="Chang Q."/>
            <person name="Ding S."/>
            <person name="Wang X."/>
            <person name="Zhu J."/>
            <person name="Ruan X."/>
            <person name="Zhao L."/>
            <person name="Wei J."/>
            <person name="Que T."/>
            <person name="Du C."/>
            <person name="Cheng J."/>
            <person name="Dai P."/>
            <person name="Han X."/>
            <person name="Huang E."/>
            <person name="Gao Y."/>
            <person name="Liu J."/>
            <person name="Shao H."/>
            <person name="Ye R."/>
            <person name="Li L."/>
            <person name="Wei W."/>
            <person name="Wang X."/>
            <person name="Wang C."/>
            <person name="Yang T."/>
            <person name="Huo Q."/>
            <person name="Li W."/>
            <person name="Guo W."/>
            <person name="Chen H."/>
            <person name="Zhou L."/>
            <person name="Ni X."/>
            <person name="Tian J."/>
            <person name="Zhou Y."/>
            <person name="Sheng Y."/>
            <person name="Liu T."/>
            <person name="Pan Y."/>
            <person name="Xia L."/>
            <person name="Li J."/>
            <person name="Zhao F."/>
            <person name="Cao W."/>
        </authorList>
    </citation>
    <scope>NUCLEOTIDE SEQUENCE</scope>
    <source>
        <strain evidence="1">Dsil-2018</strain>
    </source>
</reference>
<protein>
    <submittedName>
        <fullName evidence="1">Uncharacterized protein</fullName>
    </submittedName>
</protein>
<evidence type="ECO:0000313" key="1">
    <source>
        <dbReference type="EMBL" id="KAH7953167.1"/>
    </source>
</evidence>
<dbReference type="Proteomes" id="UP000821865">
    <property type="component" value="Chromosome 4"/>
</dbReference>
<sequence>MCYTSNKNTWMTREIFCYWLQRFNEQARSAGHHVCLLLDNCTAHRVEDIWLMHMELKFLPPSSEKPVGGHSVRTCFCMGSSFGSVFWIIIDSGARFIHTIGLT</sequence>
<keyword evidence="2" id="KW-1185">Reference proteome</keyword>